<name>A0A8H3E490_9AGAM</name>
<feature type="chain" id="PRO_5034304450" evidence="2">
    <location>
        <begin position="19"/>
        <end position="319"/>
    </location>
</feature>
<sequence length="319" mass="33954">MLFIAFTALAFGFSSALAAPFTNRTSICASTPSAEEVAAAEAHFSSNKISAKLGPNAKFVASIPVYWHVIQSGSARSQGNVPDSQISSSIDVLNADYAGTGITFTLAGTDRTTDAESALDWSSTDREANHNPIAVNEVLLTPSTEHNPEPSNRQSPAPNEQVPTPVDTSAPLIRAGGLMTPGQASLFDSLFSLANHPPDPPSTQESPALNLVRETSSGKVGLGGYVRAADRPGRNEDIDDDDPEHLLMGLLSELVLDRKVESNLLPFVVQSFMSWINCFMFESTRAISFARDTIIRGHSLGNETCHKMILVANAALAVS</sequence>
<feature type="signal peptide" evidence="2">
    <location>
        <begin position="1"/>
        <end position="18"/>
    </location>
</feature>
<dbReference type="GO" id="GO:0008237">
    <property type="term" value="F:metallopeptidase activity"/>
    <property type="evidence" value="ECO:0007669"/>
    <property type="project" value="InterPro"/>
</dbReference>
<evidence type="ECO:0000313" key="3">
    <source>
        <dbReference type="EMBL" id="CAE7168134.1"/>
    </source>
</evidence>
<comment type="caution">
    <text evidence="3">The sequence shown here is derived from an EMBL/GenBank/DDBJ whole genome shotgun (WGS) entry which is preliminary data.</text>
</comment>
<dbReference type="InterPro" id="IPR024079">
    <property type="entry name" value="MetalloPept_cat_dom_sf"/>
</dbReference>
<organism evidence="3 4">
    <name type="scientific">Rhizoctonia solani</name>
    <dbReference type="NCBI Taxonomy" id="456999"/>
    <lineage>
        <taxon>Eukaryota</taxon>
        <taxon>Fungi</taxon>
        <taxon>Dikarya</taxon>
        <taxon>Basidiomycota</taxon>
        <taxon>Agaricomycotina</taxon>
        <taxon>Agaricomycetes</taxon>
        <taxon>Cantharellales</taxon>
        <taxon>Ceratobasidiaceae</taxon>
        <taxon>Rhizoctonia</taxon>
    </lineage>
</organism>
<feature type="compositionally biased region" description="Polar residues" evidence="1">
    <location>
        <begin position="142"/>
        <end position="162"/>
    </location>
</feature>
<keyword evidence="2" id="KW-0732">Signal</keyword>
<dbReference type="AlphaFoldDB" id="A0A8H3E490"/>
<reference evidence="3" key="1">
    <citation type="submission" date="2021-01" db="EMBL/GenBank/DDBJ databases">
        <authorList>
            <person name="Kaushik A."/>
        </authorList>
    </citation>
    <scope>NUCLEOTIDE SEQUENCE</scope>
    <source>
        <strain evidence="3">AG5</strain>
    </source>
</reference>
<proteinExistence type="predicted"/>
<feature type="region of interest" description="Disordered" evidence="1">
    <location>
        <begin position="142"/>
        <end position="172"/>
    </location>
</feature>
<dbReference type="Gene3D" id="3.40.390.10">
    <property type="entry name" value="Collagenase (Catalytic Domain)"/>
    <property type="match status" value="1"/>
</dbReference>
<dbReference type="EMBL" id="CAJNJQ010002178">
    <property type="protein sequence ID" value="CAE7168134.1"/>
    <property type="molecule type" value="Genomic_DNA"/>
</dbReference>
<protein>
    <submittedName>
        <fullName evidence="3">Uncharacterized protein</fullName>
    </submittedName>
</protein>
<dbReference type="Proteomes" id="UP000663827">
    <property type="component" value="Unassembled WGS sequence"/>
</dbReference>
<evidence type="ECO:0000313" key="4">
    <source>
        <dbReference type="Proteomes" id="UP000663827"/>
    </source>
</evidence>
<gene>
    <name evidence="3" type="ORF">RDB_LOCUS102661</name>
</gene>
<evidence type="ECO:0000256" key="1">
    <source>
        <dbReference type="SAM" id="MobiDB-lite"/>
    </source>
</evidence>
<evidence type="ECO:0000256" key="2">
    <source>
        <dbReference type="SAM" id="SignalP"/>
    </source>
</evidence>
<accession>A0A8H3E490</accession>